<name>A0A9W6IIC8_9PROT</name>
<keyword evidence="3" id="KW-1185">Reference proteome</keyword>
<feature type="domain" description="DUF4143" evidence="1">
    <location>
        <begin position="90"/>
        <end position="214"/>
    </location>
</feature>
<accession>A0A9W6IIC8</accession>
<evidence type="ECO:0000259" key="1">
    <source>
        <dbReference type="Pfam" id="PF13635"/>
    </source>
</evidence>
<dbReference type="EMBL" id="BSFE01000001">
    <property type="protein sequence ID" value="GLK50882.1"/>
    <property type="molecule type" value="Genomic_DNA"/>
</dbReference>
<comment type="caution">
    <text evidence="2">The sequence shown here is derived from an EMBL/GenBank/DDBJ whole genome shotgun (WGS) entry which is preliminary data.</text>
</comment>
<dbReference type="PANTHER" id="PTHR43566:SF2">
    <property type="entry name" value="DUF4143 DOMAIN-CONTAINING PROTEIN"/>
    <property type="match status" value="1"/>
</dbReference>
<dbReference type="Pfam" id="PF13635">
    <property type="entry name" value="DUF4143"/>
    <property type="match status" value="1"/>
</dbReference>
<proteinExistence type="predicted"/>
<reference evidence="2" key="2">
    <citation type="submission" date="2023-01" db="EMBL/GenBank/DDBJ databases">
        <authorList>
            <person name="Sun Q."/>
            <person name="Evtushenko L."/>
        </authorList>
    </citation>
    <scope>NUCLEOTIDE SEQUENCE</scope>
    <source>
        <strain evidence="2">VKM B-1513</strain>
    </source>
</reference>
<evidence type="ECO:0000313" key="3">
    <source>
        <dbReference type="Proteomes" id="UP001143486"/>
    </source>
</evidence>
<evidence type="ECO:0000313" key="2">
    <source>
        <dbReference type="EMBL" id="GLK50882.1"/>
    </source>
</evidence>
<gene>
    <name evidence="2" type="ORF">GCM10017621_03900</name>
</gene>
<dbReference type="PANTHER" id="PTHR43566">
    <property type="entry name" value="CONSERVED PROTEIN"/>
    <property type="match status" value="1"/>
</dbReference>
<dbReference type="Proteomes" id="UP001143486">
    <property type="component" value="Unassembled WGS sequence"/>
</dbReference>
<dbReference type="AlphaFoldDB" id="A0A9W6IIC8"/>
<protein>
    <recommendedName>
        <fullName evidence="1">DUF4143 domain-containing protein</fullName>
    </recommendedName>
</protein>
<organism evidence="2 3">
    <name type="scientific">Maricaulis virginensis</name>
    <dbReference type="NCBI Taxonomy" id="144022"/>
    <lineage>
        <taxon>Bacteria</taxon>
        <taxon>Pseudomonadati</taxon>
        <taxon>Pseudomonadota</taxon>
        <taxon>Alphaproteobacteria</taxon>
        <taxon>Maricaulales</taxon>
        <taxon>Maricaulaceae</taxon>
        <taxon>Maricaulis</taxon>
    </lineage>
</organism>
<sequence>MASGPDHVAMFAAIPATAPTADPNLHWLRGGFPGSLLAEDDQKSLLWRRRMLDGLLARNYTEWGIERAFPLAELFGWLSNQNSAELDENSCGFAKRQELKSAVYVLERLGLIRRLRAYPVSSNTSMDRKQKLFVRDTGLLHASLGIETLTILRASQAIGGSFESYATEALILATEGQGDAYFYREKGDNGEDEIDLILRFPSQGGRLVAIELKVGPDRKAKRGFYNGCEALDIEDRFVVHSGETADFSEPVHRLDLRSAVARIAKLSRSS</sequence>
<reference evidence="2" key="1">
    <citation type="journal article" date="2014" name="Int. J. Syst. Evol. Microbiol.">
        <title>Complete genome sequence of Corynebacterium casei LMG S-19264T (=DSM 44701T), isolated from a smear-ripened cheese.</title>
        <authorList>
            <consortium name="US DOE Joint Genome Institute (JGI-PGF)"/>
            <person name="Walter F."/>
            <person name="Albersmeier A."/>
            <person name="Kalinowski J."/>
            <person name="Ruckert C."/>
        </authorList>
    </citation>
    <scope>NUCLEOTIDE SEQUENCE</scope>
    <source>
        <strain evidence="2">VKM B-1513</strain>
    </source>
</reference>
<dbReference type="InterPro" id="IPR025420">
    <property type="entry name" value="DUF4143"/>
</dbReference>